<accession>A0A9X0A8Z4</accession>
<dbReference type="EMBL" id="JAPEIS010000016">
    <property type="protein sequence ID" value="KAJ8058361.1"/>
    <property type="molecule type" value="Genomic_DNA"/>
</dbReference>
<sequence>MSTSLRPGTLHYVRFGTNVTNPSGKELQVILNPVNKECYHRTVDSEKKLWIQANVEAQIEVDVSDGKQSYSKIMLQRLLAKAMHLKSSYGTKETFKHRRGRKY</sequence>
<comment type="caution">
    <text evidence="1">The sequence shown here is derived from an EMBL/GenBank/DDBJ whole genome shotgun (WGS) entry which is preliminary data.</text>
</comment>
<name>A0A9X0A8Z4_9HELO</name>
<evidence type="ECO:0000313" key="2">
    <source>
        <dbReference type="Proteomes" id="UP001152300"/>
    </source>
</evidence>
<proteinExistence type="predicted"/>
<keyword evidence="2" id="KW-1185">Reference proteome</keyword>
<organism evidence="1 2">
    <name type="scientific">Sclerotinia nivalis</name>
    <dbReference type="NCBI Taxonomy" id="352851"/>
    <lineage>
        <taxon>Eukaryota</taxon>
        <taxon>Fungi</taxon>
        <taxon>Dikarya</taxon>
        <taxon>Ascomycota</taxon>
        <taxon>Pezizomycotina</taxon>
        <taxon>Leotiomycetes</taxon>
        <taxon>Helotiales</taxon>
        <taxon>Sclerotiniaceae</taxon>
        <taxon>Sclerotinia</taxon>
    </lineage>
</organism>
<dbReference type="Proteomes" id="UP001152300">
    <property type="component" value="Unassembled WGS sequence"/>
</dbReference>
<gene>
    <name evidence="1" type="ORF">OCU04_012553</name>
</gene>
<reference evidence="1" key="1">
    <citation type="submission" date="2022-11" db="EMBL/GenBank/DDBJ databases">
        <title>Genome Resource of Sclerotinia nivalis Strain SnTB1, a Plant Pathogen Isolated from American Ginseng.</title>
        <authorList>
            <person name="Fan S."/>
        </authorList>
    </citation>
    <scope>NUCLEOTIDE SEQUENCE</scope>
    <source>
        <strain evidence="1">SnTB1</strain>
    </source>
</reference>
<dbReference type="OrthoDB" id="3548188at2759"/>
<dbReference type="AlphaFoldDB" id="A0A9X0A8Z4"/>
<evidence type="ECO:0000313" key="1">
    <source>
        <dbReference type="EMBL" id="KAJ8058361.1"/>
    </source>
</evidence>
<protein>
    <submittedName>
        <fullName evidence="1">Uncharacterized protein</fullName>
    </submittedName>
</protein>